<protein>
    <submittedName>
        <fullName evidence="3">Uncharacterized protein</fullName>
    </submittedName>
</protein>
<keyword evidence="2" id="KW-0812">Transmembrane</keyword>
<evidence type="ECO:0000313" key="3">
    <source>
        <dbReference type="EMBL" id="ATF27130.1"/>
    </source>
</evidence>
<sequence length="487" mass="53522">MKKITQLSIVILLLIFAFLPFKTVAAEASLSPTVVYDVPISSLHPTQAGIGKIQISYKLTEYLANDAALTASFFEDFNEDNGYIKGNYLTAETQTPKQDKNLLKTVNMREELGALVNPALGSLSVQVVIGPHKEYYAIDGHHGSNTNQLIKEMTGLGYDKINVAVIADYSDLDEKTFWQTMLAQKYMYPKAYNVATHQYETISGLKLPKQMNNQLFVNDPFRGLNYFWRSTAINKDTISVPFAEFYWGEFMSRTHEFDDLNFQTPDDYQTAFERGNAIFEKLIAGDAKYTYLFSEVVTKQYGITANQIGLQDSYSAAKLAKQQDKLDTAKAYMFSHPNLTTSNQAVFDGNTPVEPPTSEDSSTDDNTSTSNDETSSTDSADSSSSASESDTSGSDTNASDTATSSTASDDSSSSESQKNSSEREASSSTDAANSPAEQTHSSDKTATTQIADSTLPHTGDRPIQFWLILLGAACVITAGIKFYRLKE</sequence>
<dbReference type="RefSeq" id="WP_096699452.1">
    <property type="nucleotide sequence ID" value="NZ_CP023483.1"/>
</dbReference>
<feature type="region of interest" description="Disordered" evidence="1">
    <location>
        <begin position="341"/>
        <end position="447"/>
    </location>
</feature>
<feature type="transmembrane region" description="Helical" evidence="2">
    <location>
        <begin position="463"/>
        <end position="483"/>
    </location>
</feature>
<organism evidence="3 4">
    <name type="scientific">Brochothrix thermosphacta</name>
    <name type="common">Microbacterium thermosphactum</name>
    <dbReference type="NCBI Taxonomy" id="2756"/>
    <lineage>
        <taxon>Bacteria</taxon>
        <taxon>Bacillati</taxon>
        <taxon>Bacillota</taxon>
        <taxon>Bacilli</taxon>
        <taxon>Bacillales</taxon>
        <taxon>Listeriaceae</taxon>
        <taxon>Brochothrix</taxon>
    </lineage>
</organism>
<dbReference type="KEGG" id="bths:CNY62_12550"/>
<dbReference type="EMBL" id="CP023483">
    <property type="protein sequence ID" value="ATF27130.1"/>
    <property type="molecule type" value="Genomic_DNA"/>
</dbReference>
<dbReference type="AlphaFoldDB" id="A0A291C1A2"/>
<feature type="compositionally biased region" description="Polar residues" evidence="1">
    <location>
        <begin position="426"/>
        <end position="447"/>
    </location>
</feature>
<feature type="compositionally biased region" description="Low complexity" evidence="1">
    <location>
        <begin position="358"/>
        <end position="419"/>
    </location>
</feature>
<evidence type="ECO:0000256" key="1">
    <source>
        <dbReference type="SAM" id="MobiDB-lite"/>
    </source>
</evidence>
<dbReference type="Gene3D" id="3.90.1530.10">
    <property type="entry name" value="Conserved hypothetical protein from pyrococcus furiosus pfu- 392566-001, ParB domain"/>
    <property type="match status" value="1"/>
</dbReference>
<gene>
    <name evidence="3" type="ORF">CNY62_12550</name>
</gene>
<evidence type="ECO:0000313" key="4">
    <source>
        <dbReference type="Proteomes" id="UP000243591"/>
    </source>
</evidence>
<keyword evidence="4" id="KW-1185">Reference proteome</keyword>
<dbReference type="CDD" id="cd16390">
    <property type="entry name" value="ParB_N_Srx_like"/>
    <property type="match status" value="1"/>
</dbReference>
<keyword evidence="2" id="KW-1133">Transmembrane helix</keyword>
<name>A0A291C1A2_BROTH</name>
<evidence type="ECO:0000256" key="2">
    <source>
        <dbReference type="SAM" id="Phobius"/>
    </source>
</evidence>
<dbReference type="Proteomes" id="UP000243591">
    <property type="component" value="Chromosome"/>
</dbReference>
<dbReference type="InterPro" id="IPR014956">
    <property type="entry name" value="ParBc_2"/>
</dbReference>
<keyword evidence="2" id="KW-0472">Membrane</keyword>
<proteinExistence type="predicted"/>
<dbReference type="Pfam" id="PF08857">
    <property type="entry name" value="ParBc_2"/>
    <property type="match status" value="1"/>
</dbReference>
<reference evidence="3 4" key="1">
    <citation type="submission" date="2017-09" db="EMBL/GenBank/DDBJ databases">
        <title>Complete Genome Sequences of Two Strains of the Meat Spoilage Bacterium Brochothrix thermosphacta Isolated from Ground Chicken.</title>
        <authorList>
            <person name="Paoli G.C."/>
            <person name="Wijey C."/>
            <person name="Chen C.-Y."/>
            <person name="Nguyen L."/>
            <person name="Yan X."/>
            <person name="Irwin P.L."/>
        </authorList>
    </citation>
    <scope>NUCLEOTIDE SEQUENCE [LARGE SCALE GENOMIC DNA]</scope>
    <source>
        <strain evidence="3 4">BI</strain>
    </source>
</reference>
<dbReference type="OrthoDB" id="323572at2"/>
<dbReference type="SUPFAM" id="SSF110849">
    <property type="entry name" value="ParB/Sulfiredoxin"/>
    <property type="match status" value="1"/>
</dbReference>
<accession>A0A291C1A2</accession>
<dbReference type="InterPro" id="IPR036086">
    <property type="entry name" value="ParB/Sulfiredoxin_sf"/>
</dbReference>